<gene>
    <name evidence="1" type="ORF">PECUL_23A017988</name>
</gene>
<dbReference type="Proteomes" id="UP001295444">
    <property type="component" value="Chromosome 02"/>
</dbReference>
<name>A0AAD1RDY3_PELCU</name>
<protein>
    <submittedName>
        <fullName evidence="1">Uncharacterized protein</fullName>
    </submittedName>
</protein>
<evidence type="ECO:0000313" key="1">
    <source>
        <dbReference type="EMBL" id="CAH2247449.1"/>
    </source>
</evidence>
<feature type="non-terminal residue" evidence="1">
    <location>
        <position position="1"/>
    </location>
</feature>
<sequence>DINWVDMENAQLQALNIVDVLWTPKHLQTPKLDLFHTTSLTINVWDTFMATMGCKLSFHTRAPLTALGTKSPDLPLTKWAKAGITNVQHLLDDKGVMAFADIQAKWHLPMSEEFTYLRLKGTILTHVL</sequence>
<dbReference type="AlphaFoldDB" id="A0AAD1RDY3"/>
<organism evidence="1 2">
    <name type="scientific">Pelobates cultripes</name>
    <name type="common">Western spadefoot toad</name>
    <dbReference type="NCBI Taxonomy" id="61616"/>
    <lineage>
        <taxon>Eukaryota</taxon>
        <taxon>Metazoa</taxon>
        <taxon>Chordata</taxon>
        <taxon>Craniata</taxon>
        <taxon>Vertebrata</taxon>
        <taxon>Euteleostomi</taxon>
        <taxon>Amphibia</taxon>
        <taxon>Batrachia</taxon>
        <taxon>Anura</taxon>
        <taxon>Pelobatoidea</taxon>
        <taxon>Pelobatidae</taxon>
        <taxon>Pelobates</taxon>
    </lineage>
</organism>
<dbReference type="EMBL" id="OW240913">
    <property type="protein sequence ID" value="CAH2247449.1"/>
    <property type="molecule type" value="Genomic_DNA"/>
</dbReference>
<proteinExistence type="predicted"/>
<keyword evidence="2" id="KW-1185">Reference proteome</keyword>
<accession>A0AAD1RDY3</accession>
<reference evidence="1" key="1">
    <citation type="submission" date="2022-03" db="EMBL/GenBank/DDBJ databases">
        <authorList>
            <person name="Alioto T."/>
            <person name="Alioto T."/>
            <person name="Gomez Garrido J."/>
        </authorList>
    </citation>
    <scope>NUCLEOTIDE SEQUENCE</scope>
</reference>
<evidence type="ECO:0000313" key="2">
    <source>
        <dbReference type="Proteomes" id="UP001295444"/>
    </source>
</evidence>